<evidence type="ECO:0000313" key="1">
    <source>
        <dbReference type="EnsemblPlants" id="Bra024595.1-P"/>
    </source>
</evidence>
<proteinExistence type="predicted"/>
<dbReference type="Proteomes" id="UP000011750">
    <property type="component" value="Chromosome A09"/>
</dbReference>
<dbReference type="Gramene" id="Bra024595.1">
    <property type="protein sequence ID" value="Bra024595.1-P"/>
    <property type="gene ID" value="Bra024595"/>
</dbReference>
<reference evidence="1 2" key="1">
    <citation type="journal article" date="2011" name="Nat. Genet.">
        <title>The genome of the mesopolyploid crop species Brassica rapa.</title>
        <authorList>
            <consortium name="Brassica rapa Genome Sequencing Project Consortium"/>
            <person name="Wang X."/>
            <person name="Wang H."/>
            <person name="Wang J."/>
            <person name="Sun R."/>
            <person name="Wu J."/>
            <person name="Liu S."/>
            <person name="Bai Y."/>
            <person name="Mun J.H."/>
            <person name="Bancroft I."/>
            <person name="Cheng F."/>
            <person name="Huang S."/>
            <person name="Li X."/>
            <person name="Hua W."/>
            <person name="Wang J."/>
            <person name="Wang X."/>
            <person name="Freeling M."/>
            <person name="Pires J.C."/>
            <person name="Paterson A.H."/>
            <person name="Chalhoub B."/>
            <person name="Wang B."/>
            <person name="Hayward A."/>
            <person name="Sharpe A.G."/>
            <person name="Park B.S."/>
            <person name="Weisshaar B."/>
            <person name="Liu B."/>
            <person name="Li B."/>
            <person name="Liu B."/>
            <person name="Tong C."/>
            <person name="Song C."/>
            <person name="Duran C."/>
            <person name="Peng C."/>
            <person name="Geng C."/>
            <person name="Koh C."/>
            <person name="Lin C."/>
            <person name="Edwards D."/>
            <person name="Mu D."/>
            <person name="Shen D."/>
            <person name="Soumpourou E."/>
            <person name="Li F."/>
            <person name="Fraser F."/>
            <person name="Conant G."/>
            <person name="Lassalle G."/>
            <person name="King G.J."/>
            <person name="Bonnema G."/>
            <person name="Tang H."/>
            <person name="Wang H."/>
            <person name="Belcram H."/>
            <person name="Zhou H."/>
            <person name="Hirakawa H."/>
            <person name="Abe H."/>
            <person name="Guo H."/>
            <person name="Wang H."/>
            <person name="Jin H."/>
            <person name="Parkin I.A."/>
            <person name="Batley J."/>
            <person name="Kim J.S."/>
            <person name="Just J."/>
            <person name="Li J."/>
            <person name="Xu J."/>
            <person name="Deng J."/>
            <person name="Kim J.A."/>
            <person name="Li J."/>
            <person name="Yu J."/>
            <person name="Meng J."/>
            <person name="Wang J."/>
            <person name="Min J."/>
            <person name="Poulain J."/>
            <person name="Wang J."/>
            <person name="Hatakeyama K."/>
            <person name="Wu K."/>
            <person name="Wang L."/>
            <person name="Fang L."/>
            <person name="Trick M."/>
            <person name="Links M.G."/>
            <person name="Zhao M."/>
            <person name="Jin M."/>
            <person name="Ramchiary N."/>
            <person name="Drou N."/>
            <person name="Berkman P.J."/>
            <person name="Cai Q."/>
            <person name="Huang Q."/>
            <person name="Li R."/>
            <person name="Tabata S."/>
            <person name="Cheng S."/>
            <person name="Zhang S."/>
            <person name="Zhang S."/>
            <person name="Huang S."/>
            <person name="Sato S."/>
            <person name="Sun S."/>
            <person name="Kwon S.J."/>
            <person name="Choi S.R."/>
            <person name="Lee T.H."/>
            <person name="Fan W."/>
            <person name="Zhao X."/>
            <person name="Tan X."/>
            <person name="Xu X."/>
            <person name="Wang Y."/>
            <person name="Qiu Y."/>
            <person name="Yin Y."/>
            <person name="Li Y."/>
            <person name="Du Y."/>
            <person name="Liao Y."/>
            <person name="Lim Y."/>
            <person name="Narusaka Y."/>
            <person name="Wang Y."/>
            <person name="Wang Z."/>
            <person name="Li Z."/>
            <person name="Wang Z."/>
            <person name="Xiong Z."/>
            <person name="Zhang Z."/>
        </authorList>
    </citation>
    <scope>NUCLEOTIDE SEQUENCE [LARGE SCALE GENOMIC DNA]</scope>
    <source>
        <strain evidence="1 2">cv. Chiifu-401-42</strain>
    </source>
</reference>
<dbReference type="InParanoid" id="M4E740"/>
<keyword evidence="2" id="KW-1185">Reference proteome</keyword>
<name>M4E740_BRACM</name>
<accession>M4E740</accession>
<reference evidence="1" key="3">
    <citation type="submission" date="2023-03" db="UniProtKB">
        <authorList>
            <consortium name="EnsemblPlants"/>
        </authorList>
    </citation>
    <scope>IDENTIFICATION</scope>
    <source>
        <strain evidence="1">cv. Chiifu-401-42</strain>
    </source>
</reference>
<reference evidence="1 2" key="2">
    <citation type="journal article" date="2018" name="Hortic Res">
        <title>Improved Brassica rapa reference genome by single-molecule sequencing and chromosome conformation capture technologies.</title>
        <authorList>
            <person name="Zhang L."/>
            <person name="Cai X."/>
            <person name="Wu J."/>
            <person name="Liu M."/>
            <person name="Grob S."/>
            <person name="Cheng F."/>
            <person name="Liang J."/>
            <person name="Cai C."/>
            <person name="Liu Z."/>
            <person name="Liu B."/>
            <person name="Wang F."/>
            <person name="Li S."/>
            <person name="Liu F."/>
            <person name="Li X."/>
            <person name="Cheng L."/>
            <person name="Yang W."/>
            <person name="Li M.H."/>
            <person name="Grossniklaus U."/>
            <person name="Zheng H."/>
            <person name="Wang X."/>
        </authorList>
    </citation>
    <scope>NUCLEOTIDE SEQUENCE [LARGE SCALE GENOMIC DNA]</scope>
    <source>
        <strain evidence="1 2">cv. Chiifu-401-42</strain>
    </source>
</reference>
<evidence type="ECO:0000313" key="2">
    <source>
        <dbReference type="Proteomes" id="UP000011750"/>
    </source>
</evidence>
<sequence length="129" mass="14189">MERLACSVGIIREMEATLDPSSPVRRHSSFREEEVQSVPSSSAFSHGEWRLTKLRAAVVELHVFWVVAEEISFKRLNSPAGRQGGVEERWSHGGSVVSELRRNVVTVVSVGGCARMGRSSRGGRRVAGE</sequence>
<dbReference type="OMA" id="VELHVFW"/>
<organism evidence="1 2">
    <name type="scientific">Brassica campestris</name>
    <name type="common">Field mustard</name>
    <dbReference type="NCBI Taxonomy" id="3711"/>
    <lineage>
        <taxon>Eukaryota</taxon>
        <taxon>Viridiplantae</taxon>
        <taxon>Streptophyta</taxon>
        <taxon>Embryophyta</taxon>
        <taxon>Tracheophyta</taxon>
        <taxon>Spermatophyta</taxon>
        <taxon>Magnoliopsida</taxon>
        <taxon>eudicotyledons</taxon>
        <taxon>Gunneridae</taxon>
        <taxon>Pentapetalae</taxon>
        <taxon>rosids</taxon>
        <taxon>malvids</taxon>
        <taxon>Brassicales</taxon>
        <taxon>Brassicaceae</taxon>
        <taxon>Brassiceae</taxon>
        <taxon>Brassica</taxon>
    </lineage>
</organism>
<dbReference type="AlphaFoldDB" id="M4E740"/>
<dbReference type="HOGENOM" id="CLU_1951838_0_0_1"/>
<protein>
    <submittedName>
        <fullName evidence="1">Uncharacterized protein</fullName>
    </submittedName>
</protein>
<dbReference type="EnsemblPlants" id="Bra024595.1">
    <property type="protein sequence ID" value="Bra024595.1-P"/>
    <property type="gene ID" value="Bra024595"/>
</dbReference>